<keyword evidence="2" id="KW-1185">Reference proteome</keyword>
<dbReference type="OrthoDB" id="5826599at2"/>
<protein>
    <recommendedName>
        <fullName evidence="3">Nitrate/nitrite sensing protein domain-containing protein</fullName>
    </recommendedName>
</protein>
<dbReference type="PATRIC" id="fig|171383.3.peg.1325"/>
<accession>A0A0M0I2S8</accession>
<reference evidence="2" key="1">
    <citation type="submission" date="2015-08" db="EMBL/GenBank/DDBJ databases">
        <title>Vibrio galatheae sp. nov., a novel member of the Vibrionaceae family isolated from the Solomon Islands.</title>
        <authorList>
            <person name="Giubergia S."/>
            <person name="Machado H."/>
            <person name="Mateiu R.V."/>
            <person name="Gram L."/>
        </authorList>
    </citation>
    <scope>NUCLEOTIDE SEQUENCE [LARGE SCALE GENOMIC DNA]</scope>
    <source>
        <strain evidence="2">DSM 19134</strain>
    </source>
</reference>
<evidence type="ECO:0000313" key="1">
    <source>
        <dbReference type="EMBL" id="KOO08630.1"/>
    </source>
</evidence>
<proteinExistence type="predicted"/>
<name>A0A0M0I2S8_9VIBR</name>
<organism evidence="1 2">
    <name type="scientific">Vibrio hepatarius</name>
    <dbReference type="NCBI Taxonomy" id="171383"/>
    <lineage>
        <taxon>Bacteria</taxon>
        <taxon>Pseudomonadati</taxon>
        <taxon>Pseudomonadota</taxon>
        <taxon>Gammaproteobacteria</taxon>
        <taxon>Vibrionales</taxon>
        <taxon>Vibrionaceae</taxon>
        <taxon>Vibrio</taxon>
        <taxon>Vibrio oreintalis group</taxon>
    </lineage>
</organism>
<evidence type="ECO:0008006" key="3">
    <source>
        <dbReference type="Google" id="ProtNLM"/>
    </source>
</evidence>
<evidence type="ECO:0000313" key="2">
    <source>
        <dbReference type="Proteomes" id="UP000037530"/>
    </source>
</evidence>
<dbReference type="Proteomes" id="UP000037530">
    <property type="component" value="Unassembled WGS sequence"/>
</dbReference>
<gene>
    <name evidence="1" type="ORF">AKJ31_06400</name>
</gene>
<comment type="caution">
    <text evidence="1">The sequence shown here is derived from an EMBL/GenBank/DDBJ whole genome shotgun (WGS) entry which is preliminary data.</text>
</comment>
<dbReference type="RefSeq" id="WP_053408274.1">
    <property type="nucleotide sequence ID" value="NZ_DAIPHI010000058.1"/>
</dbReference>
<dbReference type="EMBL" id="LHPI01000003">
    <property type="protein sequence ID" value="KOO08630.1"/>
    <property type="molecule type" value="Genomic_DNA"/>
</dbReference>
<sequence length="271" mass="31500">MFVLISIGISLIILACLFHFSKQRQSSLQRKYEILVLLRQLLLLSRQHRSITHQILTETNKFDLTPQLEETYDLMMAKSNELIAIAQFENKPMYRILQLKFKSLSKDWQNNSVARNQVVHGKTIRHCLFLMDEIAIAWLIESGREDLSDEYHLNWQQVLDSMEVLTQLRISIQDCHYPEGMLRVKYYCEKMKRKLSQMSIISPLALASPASSKSMHMLTEIGSCNEITMEVRELYALTTDISLIISQVYDQMLSDMTESLYQPLPRVAFSG</sequence>
<dbReference type="AlphaFoldDB" id="A0A0M0I2S8"/>